<dbReference type="OrthoDB" id="190883at2"/>
<feature type="compositionally biased region" description="Low complexity" evidence="1">
    <location>
        <begin position="28"/>
        <end position="42"/>
    </location>
</feature>
<evidence type="ECO:0000313" key="4">
    <source>
        <dbReference type="Proteomes" id="UP000194218"/>
    </source>
</evidence>
<evidence type="ECO:0000256" key="1">
    <source>
        <dbReference type="SAM" id="MobiDB-lite"/>
    </source>
</evidence>
<evidence type="ECO:0000313" key="3">
    <source>
        <dbReference type="EMBL" id="ARQ70069.1"/>
    </source>
</evidence>
<feature type="compositionally biased region" description="Acidic residues" evidence="1">
    <location>
        <begin position="147"/>
        <end position="170"/>
    </location>
</feature>
<keyword evidence="4" id="KW-1185">Reference proteome</keyword>
<name>A0A1W7CZH5_9ACTN</name>
<protein>
    <recommendedName>
        <fullName evidence="5">CBM6 domain-containing protein</fullName>
    </recommendedName>
</protein>
<reference evidence="3 4" key="1">
    <citation type="submission" date="2017-05" db="EMBL/GenBank/DDBJ databases">
        <title>Complete genome sequence of Streptomyces sp. SCSIO 03032 revealed the diverse biosynthetic pathways for its bioactive secondary metabolites.</title>
        <authorList>
            <person name="Ma L."/>
            <person name="Zhu Y."/>
            <person name="Zhang W."/>
            <person name="Zhang G."/>
            <person name="Tian X."/>
            <person name="Zhang S."/>
            <person name="Zhang C."/>
        </authorList>
    </citation>
    <scope>NUCLEOTIDE SEQUENCE [LARGE SCALE GENOMIC DNA]</scope>
    <source>
        <strain evidence="3 4">SCSIO 03032</strain>
    </source>
</reference>
<sequence length="309" mass="32619">MSAGHNGRGTPDEGDDDPFAYLYRPEGDQPQQGQGRPAPRQPSYNQVRPVGERTFGGQQGYRGQQQPPPQARPDAYYAAPETQPGGAPPYGSGPPRRRDTEPRRNGLLIGAIAVVLAVVVGIGAAIVFSGGEDENPEAGGDATPTAPEEDDGGNADDEPTEEPTDEETEPEGLPAAEPADLQLGNGAALASGIAGARSPDGQYVSVQGSPNATITWTFELNGEPGPYRLNAGYAVVSDGQAMAFSVNGTPRDDLVEMEDYADGVDEWENSWFSTWKQVDLQEGENTVQLTCADSCDVLVDQLYISPVNG</sequence>
<dbReference type="EMBL" id="CP021121">
    <property type="protein sequence ID" value="ARQ70069.1"/>
    <property type="molecule type" value="Genomic_DNA"/>
</dbReference>
<dbReference type="Gene3D" id="2.60.120.260">
    <property type="entry name" value="Galactose-binding domain-like"/>
    <property type="match status" value="1"/>
</dbReference>
<evidence type="ECO:0000256" key="2">
    <source>
        <dbReference type="SAM" id="Phobius"/>
    </source>
</evidence>
<feature type="region of interest" description="Disordered" evidence="1">
    <location>
        <begin position="130"/>
        <end position="179"/>
    </location>
</feature>
<dbReference type="KEGG" id="smao:CAG99_15520"/>
<keyword evidence="2" id="KW-1133">Transmembrane helix</keyword>
<gene>
    <name evidence="3" type="ORF">CAG99_15520</name>
</gene>
<keyword evidence="2" id="KW-0472">Membrane</keyword>
<proteinExistence type="predicted"/>
<accession>A0A1W7CZH5</accession>
<keyword evidence="2" id="KW-0812">Transmembrane</keyword>
<organism evidence="3 4">
    <name type="scientific">Streptomyces marincola</name>
    <dbReference type="NCBI Taxonomy" id="2878388"/>
    <lineage>
        <taxon>Bacteria</taxon>
        <taxon>Bacillati</taxon>
        <taxon>Actinomycetota</taxon>
        <taxon>Actinomycetes</taxon>
        <taxon>Kitasatosporales</taxon>
        <taxon>Streptomycetaceae</taxon>
        <taxon>Streptomyces</taxon>
    </lineage>
</organism>
<dbReference type="Proteomes" id="UP000194218">
    <property type="component" value="Chromosome"/>
</dbReference>
<feature type="region of interest" description="Disordered" evidence="1">
    <location>
        <begin position="1"/>
        <end position="102"/>
    </location>
</feature>
<evidence type="ECO:0008006" key="5">
    <source>
        <dbReference type="Google" id="ProtNLM"/>
    </source>
</evidence>
<dbReference type="RefSeq" id="WP_086159928.1">
    <property type="nucleotide sequence ID" value="NZ_CP021121.1"/>
</dbReference>
<dbReference type="AlphaFoldDB" id="A0A1W7CZH5"/>
<feature type="transmembrane region" description="Helical" evidence="2">
    <location>
        <begin position="106"/>
        <end position="128"/>
    </location>
</feature>